<accession>A0A4Y3KWB6</accession>
<feature type="compositionally biased region" description="Basic residues" evidence="1">
    <location>
        <begin position="47"/>
        <end position="63"/>
    </location>
</feature>
<organism evidence="2 3">
    <name type="scientific">Cellulomonas cellasea</name>
    <dbReference type="NCBI Taxonomy" id="43670"/>
    <lineage>
        <taxon>Bacteria</taxon>
        <taxon>Bacillati</taxon>
        <taxon>Actinomycetota</taxon>
        <taxon>Actinomycetes</taxon>
        <taxon>Micrococcales</taxon>
        <taxon>Cellulomonadaceae</taxon>
        <taxon>Cellulomonas</taxon>
    </lineage>
</organism>
<evidence type="ECO:0000313" key="2">
    <source>
        <dbReference type="EMBL" id="GEA87210.1"/>
    </source>
</evidence>
<dbReference type="Proteomes" id="UP000317046">
    <property type="component" value="Unassembled WGS sequence"/>
</dbReference>
<proteinExistence type="predicted"/>
<sequence length="165" mass="16987">MRGRAGSRLGSESAASRAGASRRVPHPDRARRSAHDPHTRPSPGATCRRRRGRGGGRPARRRARDALGAGGVAGPDQDGPEPGRGVVAEAVDVRTADGLRVGDPLSAVHAAHPDLRGPGSRTPPAPSAPYFSSVGEFPVSYAFVTEGTDPGSPVTTVLSGWDCGE</sequence>
<feature type="region of interest" description="Disordered" evidence="1">
    <location>
        <begin position="1"/>
        <end position="87"/>
    </location>
</feature>
<keyword evidence="3" id="KW-1185">Reference proteome</keyword>
<feature type="region of interest" description="Disordered" evidence="1">
    <location>
        <begin position="107"/>
        <end position="129"/>
    </location>
</feature>
<protein>
    <submittedName>
        <fullName evidence="2">Uncharacterized protein</fullName>
    </submittedName>
</protein>
<feature type="compositionally biased region" description="Low complexity" evidence="1">
    <location>
        <begin position="1"/>
        <end position="22"/>
    </location>
</feature>
<evidence type="ECO:0000256" key="1">
    <source>
        <dbReference type="SAM" id="MobiDB-lite"/>
    </source>
</evidence>
<dbReference type="AlphaFoldDB" id="A0A4Y3KWB6"/>
<reference evidence="2" key="1">
    <citation type="submission" date="2019-06" db="EMBL/GenBank/DDBJ databases">
        <title>Whole genome shotgun sequence of Cellulomonas cellasea NBRC 3753.</title>
        <authorList>
            <person name="Hosoyama A."/>
            <person name="Uohara A."/>
            <person name="Ohji S."/>
            <person name="Ichikawa N."/>
        </authorList>
    </citation>
    <scope>NUCLEOTIDE SEQUENCE [LARGE SCALE GENOMIC DNA]</scope>
    <source>
        <strain evidence="2">NBRC 3753</strain>
    </source>
</reference>
<comment type="caution">
    <text evidence="2">The sequence shown here is derived from an EMBL/GenBank/DDBJ whole genome shotgun (WGS) entry which is preliminary data.</text>
</comment>
<dbReference type="EMBL" id="BJLR01000013">
    <property type="protein sequence ID" value="GEA87210.1"/>
    <property type="molecule type" value="Genomic_DNA"/>
</dbReference>
<name>A0A4Y3KWB6_9CELL</name>
<evidence type="ECO:0000313" key="3">
    <source>
        <dbReference type="Proteomes" id="UP000317046"/>
    </source>
</evidence>
<gene>
    <name evidence="2" type="ORF">CCE01nite_11590</name>
</gene>
<feature type="compositionally biased region" description="Basic and acidic residues" evidence="1">
    <location>
        <begin position="25"/>
        <end position="39"/>
    </location>
</feature>